<evidence type="ECO:0000313" key="2">
    <source>
        <dbReference type="Proteomes" id="UP000004121"/>
    </source>
</evidence>
<proteinExistence type="predicted"/>
<dbReference type="Proteomes" id="UP000004121">
    <property type="component" value="Unassembled WGS sequence"/>
</dbReference>
<name>C2KWU6_9FIRM</name>
<dbReference type="HOGENOM" id="CLU_3155601_0_0_9"/>
<dbReference type="EMBL" id="ACKX01000090">
    <property type="protein sequence ID" value="EEJ51758.1"/>
    <property type="molecule type" value="Genomic_DNA"/>
</dbReference>
<reference evidence="1 2" key="1">
    <citation type="submission" date="2009-04" db="EMBL/GenBank/DDBJ databases">
        <authorList>
            <person name="Qin X."/>
            <person name="Bachman B."/>
            <person name="Battles P."/>
            <person name="Bell A."/>
            <person name="Bess C."/>
            <person name="Bickham C."/>
            <person name="Chaboub L."/>
            <person name="Chen D."/>
            <person name="Coyle M."/>
            <person name="Deiros D.R."/>
            <person name="Dinh H."/>
            <person name="Forbes L."/>
            <person name="Fowler G."/>
            <person name="Francisco L."/>
            <person name="Fu Q."/>
            <person name="Gubbala S."/>
            <person name="Hale W."/>
            <person name="Han Y."/>
            <person name="Hemphill L."/>
            <person name="Highlander S.K."/>
            <person name="Hirani K."/>
            <person name="Hogues M."/>
            <person name="Jackson L."/>
            <person name="Jakkamsetti A."/>
            <person name="Javaid M."/>
            <person name="Jiang H."/>
            <person name="Korchina V."/>
            <person name="Kovar C."/>
            <person name="Lara F."/>
            <person name="Lee S."/>
            <person name="Mata R."/>
            <person name="Mathew T."/>
            <person name="Moen C."/>
            <person name="Morales K."/>
            <person name="Munidasa M."/>
            <person name="Nazareth L."/>
            <person name="Ngo R."/>
            <person name="Nguyen L."/>
            <person name="Okwuonu G."/>
            <person name="Ongeri F."/>
            <person name="Patil S."/>
            <person name="Petrosino J."/>
            <person name="Pham C."/>
            <person name="Pham P."/>
            <person name="Pu L.-L."/>
            <person name="Puazo M."/>
            <person name="Raj R."/>
            <person name="Reid J."/>
            <person name="Rouhana J."/>
            <person name="Saada N."/>
            <person name="Shang Y."/>
            <person name="Simmons D."/>
            <person name="Thornton R."/>
            <person name="Warren J."/>
            <person name="Weissenberger G."/>
            <person name="Zhang J."/>
            <person name="Zhang L."/>
            <person name="Zhou C."/>
            <person name="Zhu D."/>
            <person name="Muzny D."/>
            <person name="Worley K."/>
            <person name="Gibbs R."/>
        </authorList>
    </citation>
    <scope>NUCLEOTIDE SEQUENCE [LARGE SCALE GENOMIC DNA]</scope>
    <source>
        <strain evidence="1 2">F0268</strain>
    </source>
</reference>
<comment type="caution">
    <text evidence="1">The sequence shown here is derived from an EMBL/GenBank/DDBJ whole genome shotgun (WGS) entry which is preliminary data.</text>
</comment>
<keyword evidence="2" id="KW-1185">Reference proteome</keyword>
<protein>
    <submittedName>
        <fullName evidence="1">Uncharacterized protein</fullName>
    </submittedName>
</protein>
<dbReference type="InParanoid" id="C2KWU6"/>
<dbReference type="AlphaFoldDB" id="C2KWU6"/>
<organism evidence="1 2">
    <name type="scientific">Oribacterium sinus F0268</name>
    <dbReference type="NCBI Taxonomy" id="585501"/>
    <lineage>
        <taxon>Bacteria</taxon>
        <taxon>Bacillati</taxon>
        <taxon>Bacillota</taxon>
        <taxon>Clostridia</taxon>
        <taxon>Lachnospirales</taxon>
        <taxon>Lachnospiraceae</taxon>
        <taxon>Oribacterium</taxon>
    </lineage>
</organism>
<accession>C2KWU6</accession>
<sequence length="48" mass="5334">MILGIGCDILEIARLEKLVKKIIPIGYSQKKNAGKVREDSLAWPVILV</sequence>
<evidence type="ECO:0000313" key="1">
    <source>
        <dbReference type="EMBL" id="EEJ51758.1"/>
    </source>
</evidence>
<gene>
    <name evidence="1" type="ORF">HMPREF6123_0965</name>
</gene>
<dbReference type="STRING" id="585501.HMPREF6123_0965"/>